<dbReference type="EMBL" id="JAVDTL010000001">
    <property type="protein sequence ID" value="MDR6764936.1"/>
    <property type="molecule type" value="Genomic_DNA"/>
</dbReference>
<keyword evidence="9" id="KW-0812">Transmembrane</keyword>
<keyword evidence="9" id="KW-1133">Transmembrane helix</keyword>
<feature type="transmembrane region" description="Helical" evidence="9">
    <location>
        <begin position="384"/>
        <end position="403"/>
    </location>
</feature>
<keyword evidence="2" id="KW-0723">Serine/threonine-protein kinase</keyword>
<dbReference type="InterPro" id="IPR011009">
    <property type="entry name" value="Kinase-like_dom_sf"/>
</dbReference>
<evidence type="ECO:0000313" key="12">
    <source>
        <dbReference type="Proteomes" id="UP001253458"/>
    </source>
</evidence>
<keyword evidence="6 7" id="KW-0067">ATP-binding</keyword>
<dbReference type="InterPro" id="IPR008271">
    <property type="entry name" value="Ser/Thr_kinase_AS"/>
</dbReference>
<evidence type="ECO:0000256" key="2">
    <source>
        <dbReference type="ARBA" id="ARBA00022527"/>
    </source>
</evidence>
<evidence type="ECO:0000256" key="6">
    <source>
        <dbReference type="ARBA" id="ARBA00022840"/>
    </source>
</evidence>
<evidence type="ECO:0000313" key="11">
    <source>
        <dbReference type="EMBL" id="MDR6764936.1"/>
    </source>
</evidence>
<dbReference type="SMART" id="SM00220">
    <property type="entry name" value="S_TKc"/>
    <property type="match status" value="1"/>
</dbReference>
<keyword evidence="3 11" id="KW-0808">Transferase</keyword>
<accession>A0AAJ2C301</accession>
<evidence type="ECO:0000256" key="4">
    <source>
        <dbReference type="ARBA" id="ARBA00022741"/>
    </source>
</evidence>
<feature type="transmembrane region" description="Helical" evidence="9">
    <location>
        <begin position="409"/>
        <end position="431"/>
    </location>
</feature>
<evidence type="ECO:0000256" key="8">
    <source>
        <dbReference type="SAM" id="MobiDB-lite"/>
    </source>
</evidence>
<proteinExistence type="predicted"/>
<keyword evidence="4 7" id="KW-0547">Nucleotide-binding</keyword>
<reference evidence="11" key="1">
    <citation type="submission" date="2023-07" db="EMBL/GenBank/DDBJ databases">
        <title>Sorghum-associated microbial communities from plants grown in Nebraska, USA.</title>
        <authorList>
            <person name="Schachtman D."/>
        </authorList>
    </citation>
    <scope>NUCLEOTIDE SEQUENCE</scope>
    <source>
        <strain evidence="11">BE69</strain>
    </source>
</reference>
<evidence type="ECO:0000259" key="10">
    <source>
        <dbReference type="PROSITE" id="PS50011"/>
    </source>
</evidence>
<dbReference type="Proteomes" id="UP001253458">
    <property type="component" value="Unassembled WGS sequence"/>
</dbReference>
<name>A0AAJ2C301_ACIDE</name>
<dbReference type="SUPFAM" id="SSF56112">
    <property type="entry name" value="Protein kinase-like (PK-like)"/>
    <property type="match status" value="1"/>
</dbReference>
<gene>
    <name evidence="11" type="ORF">J2W88_000194</name>
</gene>
<dbReference type="GO" id="GO:0005524">
    <property type="term" value="F:ATP binding"/>
    <property type="evidence" value="ECO:0007669"/>
    <property type="project" value="UniProtKB-UniRule"/>
</dbReference>
<evidence type="ECO:0000256" key="9">
    <source>
        <dbReference type="SAM" id="Phobius"/>
    </source>
</evidence>
<feature type="region of interest" description="Disordered" evidence="8">
    <location>
        <begin position="516"/>
        <end position="554"/>
    </location>
</feature>
<evidence type="ECO:0000256" key="5">
    <source>
        <dbReference type="ARBA" id="ARBA00022777"/>
    </source>
</evidence>
<dbReference type="InterPro" id="IPR017441">
    <property type="entry name" value="Protein_kinase_ATP_BS"/>
</dbReference>
<feature type="transmembrane region" description="Helical" evidence="9">
    <location>
        <begin position="12"/>
        <end position="31"/>
    </location>
</feature>
<dbReference type="SMART" id="SM01080">
    <property type="entry name" value="CHASE2"/>
    <property type="match status" value="1"/>
</dbReference>
<dbReference type="Pfam" id="PF00069">
    <property type="entry name" value="Pkinase"/>
    <property type="match status" value="1"/>
</dbReference>
<dbReference type="PANTHER" id="PTHR43289:SF6">
    <property type="entry name" value="SERINE_THREONINE-PROTEIN KINASE NEKL-3"/>
    <property type="match status" value="1"/>
</dbReference>
<dbReference type="InterPro" id="IPR007890">
    <property type="entry name" value="CHASE2"/>
</dbReference>
<dbReference type="Gene3D" id="3.30.200.20">
    <property type="entry name" value="Phosphorylase Kinase, domain 1"/>
    <property type="match status" value="1"/>
</dbReference>
<dbReference type="FunFam" id="1.10.510.10:FF:000021">
    <property type="entry name" value="Serine/threonine protein kinase"/>
    <property type="match status" value="1"/>
</dbReference>
<dbReference type="Gene3D" id="1.10.510.10">
    <property type="entry name" value="Transferase(Phosphotransferase) domain 1"/>
    <property type="match status" value="1"/>
</dbReference>
<organism evidence="11 12">
    <name type="scientific">Acidovorax delafieldii</name>
    <name type="common">Pseudomonas delafieldii</name>
    <dbReference type="NCBI Taxonomy" id="47920"/>
    <lineage>
        <taxon>Bacteria</taxon>
        <taxon>Pseudomonadati</taxon>
        <taxon>Pseudomonadota</taxon>
        <taxon>Betaproteobacteria</taxon>
        <taxon>Burkholderiales</taxon>
        <taxon>Comamonadaceae</taxon>
        <taxon>Acidovorax</taxon>
    </lineage>
</organism>
<comment type="caution">
    <text evidence="11">The sequence shown here is derived from an EMBL/GenBank/DDBJ whole genome shotgun (WGS) entry which is preliminary data.</text>
</comment>
<dbReference type="AlphaFoldDB" id="A0AAJ2C301"/>
<feature type="transmembrane region" description="Helical" evidence="9">
    <location>
        <begin position="357"/>
        <end position="377"/>
    </location>
</feature>
<dbReference type="PROSITE" id="PS00107">
    <property type="entry name" value="PROTEIN_KINASE_ATP"/>
    <property type="match status" value="1"/>
</dbReference>
<feature type="region of interest" description="Disordered" evidence="8">
    <location>
        <begin position="853"/>
        <end position="877"/>
    </location>
</feature>
<dbReference type="CDD" id="cd14014">
    <property type="entry name" value="STKc_PknB_like"/>
    <property type="match status" value="1"/>
</dbReference>
<sequence length="877" mass="92769">MGGWRTDGLWGGLVALAVAGLCAMTGASLMLEHKLYDAAIRTSSPAPLADVVIVGIDDASLAALGPWPWSRDIHARLIDRLSAAGAQTVVYTPAFTQPQSDRGLAYLRKIRDTLSASTEATPLTAELGRVVGEAEAALDGDARLAASIQRAGNVFLASRYENAGAAAPLPAYVRRSTAPDPGTTATTLQSAQHPIPSLGTVAAGVGHVYAEPDNDGRVRQIPLLLRYDSVGVPSLALLAVQHSLHLGLDDLRALDASEGLRLGGLNIPTNAGVMLRPRWQVSGDSAGTFPTLSAASVLDGTAPAGSLKGKIVLVGEMTDAPGATAVRVGERLFHPVEELAQAVSSMRLGLGVVEPGWAMPVTWLGLALALLYVVLVAPRLARPLLVAGGGGLALAGVVTEWTLLRYGGLWLSLLLPVLAVLTGTTVVALLHQGQRSETSARSAEAAEADRMMGLALQGQGQLDMAFERLRKVPASGALLDNLYHLAEDFERKRHFGKAQAVYEHILRHDRHYKDARSRYKRAKTQAQRGAQASLGAADSLPSASAGTPRLPGDASVGVPMLGRYQIDREIGKGAMGVVYLGRDPKIGRVVAIKTLALGQEFEGDALIDARARFFREAETAGRLQHPNIVTIFDAGEEHDLAYIAMEFLKGQDLTHACGQDRLLPVPTVLSIAARVADALDYAHAHNVVHRDIKPANIMFDSGTDAVKVTDFGIARITDSSKTRTGLVLGTPSFMSPEQLAGKKVDGRSDLYSLGITLFQLLTGTLPLRGASMTELMHKIASVEAPDVRQLRPELSAAVAKVVALSLQKRPEARYQTGRQFAADLRQALAGDAQSSPEAVVYDADRDATGQEMADFQETVMEPPAVRGAAAPPISGAP</sequence>
<protein>
    <recommendedName>
        <fullName evidence="1">non-specific serine/threonine protein kinase</fullName>
        <ecNumber evidence="1">2.7.11.1</ecNumber>
    </recommendedName>
</protein>
<feature type="binding site" evidence="7">
    <location>
        <position position="593"/>
    </location>
    <ligand>
        <name>ATP</name>
        <dbReference type="ChEBI" id="CHEBI:30616"/>
    </ligand>
</feature>
<dbReference type="GO" id="GO:0004674">
    <property type="term" value="F:protein serine/threonine kinase activity"/>
    <property type="evidence" value="ECO:0007669"/>
    <property type="project" value="UniProtKB-KW"/>
</dbReference>
<keyword evidence="5 11" id="KW-0418">Kinase</keyword>
<keyword evidence="9" id="KW-0472">Membrane</keyword>
<dbReference type="EC" id="2.7.11.1" evidence="1"/>
<dbReference type="PANTHER" id="PTHR43289">
    <property type="entry name" value="MITOGEN-ACTIVATED PROTEIN KINASE KINASE KINASE 20-RELATED"/>
    <property type="match status" value="1"/>
</dbReference>
<evidence type="ECO:0000256" key="1">
    <source>
        <dbReference type="ARBA" id="ARBA00012513"/>
    </source>
</evidence>
<dbReference type="InterPro" id="IPR000719">
    <property type="entry name" value="Prot_kinase_dom"/>
</dbReference>
<dbReference type="Pfam" id="PF05226">
    <property type="entry name" value="CHASE2"/>
    <property type="match status" value="1"/>
</dbReference>
<dbReference type="PROSITE" id="PS50011">
    <property type="entry name" value="PROTEIN_KINASE_DOM"/>
    <property type="match status" value="1"/>
</dbReference>
<dbReference type="PROSITE" id="PS00108">
    <property type="entry name" value="PROTEIN_KINASE_ST"/>
    <property type="match status" value="1"/>
</dbReference>
<feature type="domain" description="Protein kinase" evidence="10">
    <location>
        <begin position="564"/>
        <end position="828"/>
    </location>
</feature>
<dbReference type="RefSeq" id="WP_310045760.1">
    <property type="nucleotide sequence ID" value="NZ_JAVDTL010000001.1"/>
</dbReference>
<evidence type="ECO:0000256" key="3">
    <source>
        <dbReference type="ARBA" id="ARBA00022679"/>
    </source>
</evidence>
<evidence type="ECO:0000256" key="7">
    <source>
        <dbReference type="PROSITE-ProRule" id="PRU10141"/>
    </source>
</evidence>